<protein>
    <recommendedName>
        <fullName evidence="2">Integrase catalytic domain-containing protein</fullName>
    </recommendedName>
</protein>
<dbReference type="Proteomes" id="UP000596661">
    <property type="component" value="Chromosome 3"/>
</dbReference>
<proteinExistence type="predicted"/>
<dbReference type="Pfam" id="PF25597">
    <property type="entry name" value="SH3_retrovirus"/>
    <property type="match status" value="1"/>
</dbReference>
<dbReference type="PANTHER" id="PTHR42648:SF28">
    <property type="entry name" value="TRANSPOSON-ENCODED PROTEIN WITH RIBONUCLEASE H-LIKE AND RETROVIRUS ZINC FINGER-LIKE DOMAINS"/>
    <property type="match status" value="1"/>
</dbReference>
<dbReference type="InterPro" id="IPR039537">
    <property type="entry name" value="Retrotran_Ty1/copia-like"/>
</dbReference>
<reference evidence="3" key="2">
    <citation type="submission" date="2021-03" db="UniProtKB">
        <authorList>
            <consortium name="EnsemblPlants"/>
        </authorList>
    </citation>
    <scope>IDENTIFICATION</scope>
</reference>
<dbReference type="OMA" id="HYTITET"/>
<dbReference type="Gene3D" id="3.30.420.10">
    <property type="entry name" value="Ribonuclease H-like superfamily/Ribonuclease H"/>
    <property type="match status" value="1"/>
</dbReference>
<dbReference type="InterPro" id="IPR001584">
    <property type="entry name" value="Integrase_cat-core"/>
</dbReference>
<accession>A0A803P579</accession>
<keyword evidence="4" id="KW-1185">Reference proteome</keyword>
<dbReference type="PANTHER" id="PTHR42648">
    <property type="entry name" value="TRANSPOSASE, PUTATIVE-RELATED"/>
    <property type="match status" value="1"/>
</dbReference>
<feature type="compositionally biased region" description="Acidic residues" evidence="1">
    <location>
        <begin position="212"/>
        <end position="221"/>
    </location>
</feature>
<dbReference type="SUPFAM" id="SSF53098">
    <property type="entry name" value="Ribonuclease H-like"/>
    <property type="match status" value="1"/>
</dbReference>
<evidence type="ECO:0000313" key="4">
    <source>
        <dbReference type="Proteomes" id="UP000596661"/>
    </source>
</evidence>
<sequence length="315" mass="36695">KKIKKLRTDNGLEFYSEEFTRFCQLERIDRHKTVVKNPQQNGLVERMNRTLLERVRCMLKGAGLDKKFWGEALKTASYLINRCPSTALKFKTPQEYWTGHVPTVEHLKVFGCAAFAHTRQDKLEPRALKCLFLGYPEGVKGYKLWCLEEGYKKCIISRDVVFKEHEMAMKTVAPNYKKSDREIIGLEIQNSREDEGATDQVDTQEHSHSEIDEHESEEESLVDNSQEYLLVRDRERRQIKPPERFGFADCIAFALASAEEIDTTVPCTYQEAINSRNKRKWLAAINEEMSSLHKNKTWKTVTRPPGKIERLQMDF</sequence>
<dbReference type="GO" id="GO:0015074">
    <property type="term" value="P:DNA integration"/>
    <property type="evidence" value="ECO:0007669"/>
    <property type="project" value="InterPro"/>
</dbReference>
<dbReference type="EMBL" id="UZAU01000301">
    <property type="status" value="NOT_ANNOTATED_CDS"/>
    <property type="molecule type" value="Genomic_DNA"/>
</dbReference>
<dbReference type="EnsemblPlants" id="evm.model.03.1419">
    <property type="protein sequence ID" value="cds.evm.model.03.1419"/>
    <property type="gene ID" value="evm.TU.03.1419"/>
</dbReference>
<dbReference type="InterPro" id="IPR012337">
    <property type="entry name" value="RNaseH-like_sf"/>
</dbReference>
<name>A0A803P579_CANSA</name>
<evidence type="ECO:0000313" key="3">
    <source>
        <dbReference type="EnsemblPlants" id="cds.evm.model.03.1419"/>
    </source>
</evidence>
<reference evidence="3" key="1">
    <citation type="submission" date="2018-11" db="EMBL/GenBank/DDBJ databases">
        <authorList>
            <person name="Grassa J C."/>
        </authorList>
    </citation>
    <scope>NUCLEOTIDE SEQUENCE [LARGE SCALE GENOMIC DNA]</scope>
</reference>
<dbReference type="GO" id="GO:0003676">
    <property type="term" value="F:nucleic acid binding"/>
    <property type="evidence" value="ECO:0007669"/>
    <property type="project" value="InterPro"/>
</dbReference>
<evidence type="ECO:0000259" key="2">
    <source>
        <dbReference type="PROSITE" id="PS50994"/>
    </source>
</evidence>
<feature type="region of interest" description="Disordered" evidence="1">
    <location>
        <begin position="188"/>
        <end position="223"/>
    </location>
</feature>
<dbReference type="InterPro" id="IPR036397">
    <property type="entry name" value="RNaseH_sf"/>
</dbReference>
<dbReference type="Gramene" id="evm.model.03.1419">
    <property type="protein sequence ID" value="cds.evm.model.03.1419"/>
    <property type="gene ID" value="evm.TU.03.1419"/>
</dbReference>
<dbReference type="PROSITE" id="PS50994">
    <property type="entry name" value="INTEGRASE"/>
    <property type="match status" value="1"/>
</dbReference>
<dbReference type="InterPro" id="IPR057670">
    <property type="entry name" value="SH3_retrovirus"/>
</dbReference>
<feature type="domain" description="Integrase catalytic" evidence="2">
    <location>
        <begin position="1"/>
        <end position="101"/>
    </location>
</feature>
<evidence type="ECO:0000256" key="1">
    <source>
        <dbReference type="SAM" id="MobiDB-lite"/>
    </source>
</evidence>
<dbReference type="AlphaFoldDB" id="A0A803P579"/>
<organism evidence="3 4">
    <name type="scientific">Cannabis sativa</name>
    <name type="common">Hemp</name>
    <name type="synonym">Marijuana</name>
    <dbReference type="NCBI Taxonomy" id="3483"/>
    <lineage>
        <taxon>Eukaryota</taxon>
        <taxon>Viridiplantae</taxon>
        <taxon>Streptophyta</taxon>
        <taxon>Embryophyta</taxon>
        <taxon>Tracheophyta</taxon>
        <taxon>Spermatophyta</taxon>
        <taxon>Magnoliopsida</taxon>
        <taxon>eudicotyledons</taxon>
        <taxon>Gunneridae</taxon>
        <taxon>Pentapetalae</taxon>
        <taxon>rosids</taxon>
        <taxon>fabids</taxon>
        <taxon>Rosales</taxon>
        <taxon>Cannabaceae</taxon>
        <taxon>Cannabis</taxon>
    </lineage>
</organism>